<sequence length="49" mass="5374">MAQQLAAVAVRQVYILVILPNKETVAAMQEIKQGKGKRFDSVDALFKGV</sequence>
<evidence type="ECO:0000313" key="1">
    <source>
        <dbReference type="EMBL" id="GGG79512.1"/>
    </source>
</evidence>
<accession>A0A917M607</accession>
<dbReference type="RefSeq" id="WP_188504777.1">
    <property type="nucleotide sequence ID" value="NZ_BMER01000001.1"/>
</dbReference>
<evidence type="ECO:0000313" key="2">
    <source>
        <dbReference type="Proteomes" id="UP000660862"/>
    </source>
</evidence>
<protein>
    <submittedName>
        <fullName evidence="1">Uncharacterized protein</fullName>
    </submittedName>
</protein>
<dbReference type="Proteomes" id="UP000660862">
    <property type="component" value="Unassembled WGS sequence"/>
</dbReference>
<organism evidence="1 2">
    <name type="scientific">Parapedobacter pyrenivorans</name>
    <dbReference type="NCBI Taxonomy" id="1305674"/>
    <lineage>
        <taxon>Bacteria</taxon>
        <taxon>Pseudomonadati</taxon>
        <taxon>Bacteroidota</taxon>
        <taxon>Sphingobacteriia</taxon>
        <taxon>Sphingobacteriales</taxon>
        <taxon>Sphingobacteriaceae</taxon>
        <taxon>Parapedobacter</taxon>
    </lineage>
</organism>
<proteinExistence type="predicted"/>
<comment type="caution">
    <text evidence="1">The sequence shown here is derived from an EMBL/GenBank/DDBJ whole genome shotgun (WGS) entry which is preliminary data.</text>
</comment>
<reference evidence="1" key="1">
    <citation type="journal article" date="2014" name="Int. J. Syst. Evol. Microbiol.">
        <title>Complete genome sequence of Corynebacterium casei LMG S-19264T (=DSM 44701T), isolated from a smear-ripened cheese.</title>
        <authorList>
            <consortium name="US DOE Joint Genome Institute (JGI-PGF)"/>
            <person name="Walter F."/>
            <person name="Albersmeier A."/>
            <person name="Kalinowski J."/>
            <person name="Ruckert C."/>
        </authorList>
    </citation>
    <scope>NUCLEOTIDE SEQUENCE</scope>
    <source>
        <strain evidence="1">CGMCC 1.12195</strain>
    </source>
</reference>
<name>A0A917M607_9SPHI</name>
<dbReference type="EMBL" id="BMER01000001">
    <property type="protein sequence ID" value="GGG79512.1"/>
    <property type="molecule type" value="Genomic_DNA"/>
</dbReference>
<gene>
    <name evidence="1" type="ORF">GCM10007415_09650</name>
</gene>
<dbReference type="AlphaFoldDB" id="A0A917M607"/>
<keyword evidence="2" id="KW-1185">Reference proteome</keyword>
<reference evidence="1" key="2">
    <citation type="submission" date="2020-09" db="EMBL/GenBank/DDBJ databases">
        <authorList>
            <person name="Sun Q."/>
            <person name="Zhou Y."/>
        </authorList>
    </citation>
    <scope>NUCLEOTIDE SEQUENCE</scope>
    <source>
        <strain evidence="1">CGMCC 1.12195</strain>
    </source>
</reference>